<keyword evidence="6" id="KW-0472">Membrane</keyword>
<dbReference type="PANTHER" id="PTHR21382:SF1">
    <property type="entry name" value="NADH DEHYDROGENASE [UBIQUINONE] 1 ALPHA SUBCOMPLEX SUBUNIT 11"/>
    <property type="match status" value="1"/>
</dbReference>
<sequence>MADLVDPKTVNPPPADPFYHPQDALGLSTRAIMLTGTAGLFLAAIQNTVTKQNVGAFGVISHFGSTVGMFAAAGGAYQFATSVSANLRQKDDFINNSIGGAVAGAIMGAAKRRAPAVALNAFLLGTAAGVVGFTQASTFASAGDDPKIDRIAEKDAAKKRFRRPVNETINELGEGRGIYGPGYEERRKQRLKESYGIDVPEPYYKSTSSS</sequence>
<reference evidence="7" key="1">
    <citation type="journal article" date="2011" name="Plant Physiol.">
        <title>Comprehensive sequence analysis of 24,783 barley full-length cDNAs derived from 12 clone libraries.</title>
        <authorList>
            <person name="Matsumoto T."/>
            <person name="Tanaka T."/>
            <person name="Sakai H."/>
            <person name="Amano N."/>
            <person name="Kanamori H."/>
            <person name="Kurita K."/>
            <person name="Kikuta A."/>
            <person name="Kamiya K."/>
            <person name="Yamamoto M."/>
            <person name="Ikawa H."/>
            <person name="Fujii N."/>
            <person name="Hori K."/>
            <person name="Itoh T."/>
            <person name="Sato K."/>
        </authorList>
    </citation>
    <scope>NUCLEOTIDE SEQUENCE</scope>
    <source>
        <tissue evidence="7">Shoot and root</tissue>
    </source>
</reference>
<dbReference type="EMBL" id="AK363525">
    <property type="protein sequence ID" value="BAJ94728.1"/>
    <property type="molecule type" value="mRNA"/>
</dbReference>
<evidence type="ECO:0000313" key="7">
    <source>
        <dbReference type="EMBL" id="BAJ94728.1"/>
    </source>
</evidence>
<keyword evidence="5" id="KW-0496">Mitochondrion</keyword>
<evidence type="ECO:0000256" key="4">
    <source>
        <dbReference type="ARBA" id="ARBA00022989"/>
    </source>
</evidence>
<dbReference type="AlphaFoldDB" id="F2DI07"/>
<keyword evidence="2" id="KW-0812">Transmembrane</keyword>
<protein>
    <submittedName>
        <fullName evidence="7">Predicted protein</fullName>
    </submittedName>
</protein>
<dbReference type="PANTHER" id="PTHR21382">
    <property type="entry name" value="NADH-UBIQUINONE OXIDOREDUCTASE SUBUNIT"/>
    <property type="match status" value="1"/>
</dbReference>
<accession>F2DI07</accession>
<keyword evidence="4" id="KW-1133">Transmembrane helix</keyword>
<name>F2DI07_HORVV</name>
<evidence type="ECO:0000256" key="6">
    <source>
        <dbReference type="ARBA" id="ARBA00023136"/>
    </source>
</evidence>
<organism evidence="7">
    <name type="scientific">Hordeum vulgare subsp. vulgare</name>
    <name type="common">Domesticated barley</name>
    <dbReference type="NCBI Taxonomy" id="112509"/>
    <lineage>
        <taxon>Eukaryota</taxon>
        <taxon>Viridiplantae</taxon>
        <taxon>Streptophyta</taxon>
        <taxon>Embryophyta</taxon>
        <taxon>Tracheophyta</taxon>
        <taxon>Spermatophyta</taxon>
        <taxon>Magnoliopsida</taxon>
        <taxon>Liliopsida</taxon>
        <taxon>Poales</taxon>
        <taxon>Poaceae</taxon>
        <taxon>BOP clade</taxon>
        <taxon>Pooideae</taxon>
        <taxon>Triticodae</taxon>
        <taxon>Triticeae</taxon>
        <taxon>Hordeinae</taxon>
        <taxon>Hordeum</taxon>
    </lineage>
</organism>
<evidence type="ECO:0000256" key="5">
    <source>
        <dbReference type="ARBA" id="ARBA00023128"/>
    </source>
</evidence>
<evidence type="ECO:0000256" key="2">
    <source>
        <dbReference type="ARBA" id="ARBA00022692"/>
    </source>
</evidence>
<evidence type="ECO:0000256" key="1">
    <source>
        <dbReference type="ARBA" id="ARBA00004448"/>
    </source>
</evidence>
<dbReference type="InterPro" id="IPR039205">
    <property type="entry name" value="NDUFA11"/>
</dbReference>
<proteinExistence type="evidence at transcript level"/>
<keyword evidence="3" id="KW-0999">Mitochondrion inner membrane</keyword>
<comment type="subcellular location">
    <subcellularLocation>
        <location evidence="1">Mitochondrion inner membrane</location>
        <topology evidence="1">Multi-pass membrane protein</topology>
    </subcellularLocation>
</comment>
<dbReference type="GO" id="GO:0005743">
    <property type="term" value="C:mitochondrial inner membrane"/>
    <property type="evidence" value="ECO:0007669"/>
    <property type="project" value="UniProtKB-SubCell"/>
</dbReference>
<dbReference type="GO" id="GO:0006120">
    <property type="term" value="P:mitochondrial electron transport, NADH to ubiquinone"/>
    <property type="evidence" value="ECO:0007669"/>
    <property type="project" value="InterPro"/>
</dbReference>
<evidence type="ECO:0000256" key="3">
    <source>
        <dbReference type="ARBA" id="ARBA00022792"/>
    </source>
</evidence>
<dbReference type="GO" id="GO:0045271">
    <property type="term" value="C:respiratory chain complex I"/>
    <property type="evidence" value="ECO:0007669"/>
    <property type="project" value="InterPro"/>
</dbReference>